<dbReference type="GO" id="GO:0004656">
    <property type="term" value="F:procollagen-proline 4-dioxygenase activity"/>
    <property type="evidence" value="ECO:0007669"/>
    <property type="project" value="TreeGrafter"/>
</dbReference>
<dbReference type="PANTHER" id="PTHR10869:SF246">
    <property type="entry name" value="TRANSMEMBRANE PROLYL 4-HYDROXYLASE"/>
    <property type="match status" value="1"/>
</dbReference>
<evidence type="ECO:0000259" key="6">
    <source>
        <dbReference type="SMART" id="SM00702"/>
    </source>
</evidence>
<dbReference type="InterPro" id="IPR006620">
    <property type="entry name" value="Pro_4_hyd_alph"/>
</dbReference>
<dbReference type="EMBL" id="CP124756">
    <property type="protein sequence ID" value="WGZ96235.1"/>
    <property type="molecule type" value="Genomic_DNA"/>
</dbReference>
<dbReference type="KEGG" id="tput:QJT81_09770"/>
<dbReference type="AlphaFoldDB" id="A0AA95HHN9"/>
<dbReference type="InterPro" id="IPR044862">
    <property type="entry name" value="Pro_4_hyd_alph_FE2OG_OXY"/>
</dbReference>
<reference evidence="7" key="2">
    <citation type="submission" date="2023-04" db="EMBL/GenBank/DDBJ databases">
        <authorList>
            <person name="Beletskiy A.V."/>
            <person name="Mardanov A.V."/>
            <person name="Ravin N.V."/>
        </authorList>
    </citation>
    <scope>NUCLEOTIDE SEQUENCE</scope>
    <source>
        <strain evidence="7">GKL-02</strain>
    </source>
</reference>
<keyword evidence="3" id="KW-0223">Dioxygenase</keyword>
<name>A0AA95HHN9_9GAMM</name>
<protein>
    <submittedName>
        <fullName evidence="7">2OG-Fe(II) oxygenase</fullName>
        <ecNumber evidence="7">1.14.11.-</ecNumber>
    </submittedName>
</protein>
<feature type="domain" description="Prolyl 4-hydroxylase alpha subunit" evidence="6">
    <location>
        <begin position="88"/>
        <end position="268"/>
    </location>
</feature>
<keyword evidence="4 7" id="KW-0560">Oxidoreductase</keyword>
<sequence>MFAMDQEWKDWLDTNLSRQCNTEEIYRIMRNNGFNANTIQQMMGDMYPTGIETQPIQTNTTFDHQTLSTLMDVRGLALGAKRFETDILQLYTIDNFLSPSECERIIALTKQNLSPSTVSHYNGDPAFRTSMTCHLRHNEDPFVDYIDEKIARTLGICLPYSEPIQAQHYGVGKELKAHHDHFTPNTPAYHEFAEEQGQRTWTFMVYLNNTLKGGGTHFLYLDHTFYPKQGQAVIWNNLYPDGLPNRQTLHHGMPVEEGEKTIITKWFRDKGQGDVFCEQMIN</sequence>
<evidence type="ECO:0000313" key="7">
    <source>
        <dbReference type="EMBL" id="WGZ96235.1"/>
    </source>
</evidence>
<gene>
    <name evidence="7" type="ORF">QJT81_09770</name>
</gene>
<dbReference type="Proteomes" id="UP001301326">
    <property type="component" value="Chromosome"/>
</dbReference>
<dbReference type="Gene3D" id="2.60.120.620">
    <property type="entry name" value="q2cbj1_9rhob like domain"/>
    <property type="match status" value="1"/>
</dbReference>
<evidence type="ECO:0000256" key="4">
    <source>
        <dbReference type="ARBA" id="ARBA00023002"/>
    </source>
</evidence>
<dbReference type="EC" id="1.14.11.-" evidence="7"/>
<evidence type="ECO:0000256" key="5">
    <source>
        <dbReference type="ARBA" id="ARBA00023004"/>
    </source>
</evidence>
<evidence type="ECO:0000256" key="3">
    <source>
        <dbReference type="ARBA" id="ARBA00022964"/>
    </source>
</evidence>
<accession>A0AA95HHN9</accession>
<dbReference type="GO" id="GO:0005506">
    <property type="term" value="F:iron ion binding"/>
    <property type="evidence" value="ECO:0007669"/>
    <property type="project" value="InterPro"/>
</dbReference>
<proteinExistence type="predicted"/>
<dbReference type="InterPro" id="IPR045054">
    <property type="entry name" value="P4HA-like"/>
</dbReference>
<keyword evidence="2" id="KW-0479">Metal-binding</keyword>
<evidence type="ECO:0000256" key="1">
    <source>
        <dbReference type="ARBA" id="ARBA00001961"/>
    </source>
</evidence>
<organism evidence="7">
    <name type="scientific">Candidatus Thiothrix putei</name>
    <dbReference type="NCBI Taxonomy" id="3080811"/>
    <lineage>
        <taxon>Bacteria</taxon>
        <taxon>Pseudomonadati</taxon>
        <taxon>Pseudomonadota</taxon>
        <taxon>Gammaproteobacteria</taxon>
        <taxon>Thiotrichales</taxon>
        <taxon>Thiotrichaceae</taxon>
        <taxon>Thiothrix</taxon>
    </lineage>
</organism>
<keyword evidence="5" id="KW-0408">Iron</keyword>
<evidence type="ECO:0000256" key="2">
    <source>
        <dbReference type="ARBA" id="ARBA00022723"/>
    </source>
</evidence>
<dbReference type="GO" id="GO:0031418">
    <property type="term" value="F:L-ascorbic acid binding"/>
    <property type="evidence" value="ECO:0007669"/>
    <property type="project" value="InterPro"/>
</dbReference>
<dbReference type="SMART" id="SM00702">
    <property type="entry name" value="P4Hc"/>
    <property type="match status" value="1"/>
</dbReference>
<reference evidence="7" key="1">
    <citation type="journal article" date="2023" name="Int. J. Mol. Sci.">
        <title>Metagenomics Revealed a New Genus 'Candidatus Thiocaldithrix dubininis' gen. nov., sp. nov. and a New Species 'Candidatus Thiothrix putei' sp. nov. in the Family Thiotrichaceae, Some Members of Which Have Traits of Both Na+- and H+-Motive Energetics.</title>
        <authorList>
            <person name="Ravin N.V."/>
            <person name="Muntyan M.S."/>
            <person name="Smolyakov D.D."/>
            <person name="Rudenko T.S."/>
            <person name="Beletsky A.V."/>
            <person name="Mardanov A.V."/>
            <person name="Grabovich M.Y."/>
        </authorList>
    </citation>
    <scope>NUCLEOTIDE SEQUENCE</scope>
    <source>
        <strain evidence="7">GKL-02</strain>
    </source>
</reference>
<comment type="cofactor">
    <cofactor evidence="1">
        <name>L-ascorbate</name>
        <dbReference type="ChEBI" id="CHEBI:38290"/>
    </cofactor>
</comment>
<dbReference type="Pfam" id="PF13640">
    <property type="entry name" value="2OG-FeII_Oxy_3"/>
    <property type="match status" value="1"/>
</dbReference>
<dbReference type="PANTHER" id="PTHR10869">
    <property type="entry name" value="PROLYL 4-HYDROXYLASE ALPHA SUBUNIT"/>
    <property type="match status" value="1"/>
</dbReference>